<protein>
    <recommendedName>
        <fullName evidence="3">Sugar ABC transporter</fullName>
    </recommendedName>
</protein>
<evidence type="ECO:0000313" key="2">
    <source>
        <dbReference type="Proteomes" id="UP000297564"/>
    </source>
</evidence>
<dbReference type="OrthoDB" id="6537357at2"/>
<comment type="caution">
    <text evidence="1">The sequence shown here is derived from an EMBL/GenBank/DDBJ whole genome shotgun (WGS) entry which is preliminary data.</text>
</comment>
<keyword evidence="2" id="KW-1185">Reference proteome</keyword>
<sequence>MTPDRAARGLLCIWTDIDPAHEADFNRWYDREHMQERVAIPGFQSARRFAAVGPCPRPYLALYFTDSLDVFTSGPYTRAFANQTPWSLENFKRMRGTQRRVGALTLEAGEGEGGSLAAFVLPAAVVADAQALAGVEAGLRQAVSQDAIVRSALLRTDPELSKPLTADAVPPPADALVMLEGSRPQACLDLATALAAEHGVAAGEVYLFQSLWRLGA</sequence>
<dbReference type="AlphaFoldDB" id="A0A4Z0BSZ4"/>
<accession>A0A4Z0BSZ4</accession>
<name>A0A4Z0BSZ4_9BURK</name>
<evidence type="ECO:0000313" key="1">
    <source>
        <dbReference type="EMBL" id="TFZ01155.1"/>
    </source>
</evidence>
<proteinExistence type="predicted"/>
<dbReference type="EMBL" id="SMLL01000003">
    <property type="protein sequence ID" value="TFZ01155.1"/>
    <property type="molecule type" value="Genomic_DNA"/>
</dbReference>
<dbReference type="RefSeq" id="WP_135284453.1">
    <property type="nucleotide sequence ID" value="NZ_SMLL01000003.1"/>
</dbReference>
<evidence type="ECO:0008006" key="3">
    <source>
        <dbReference type="Google" id="ProtNLM"/>
    </source>
</evidence>
<reference evidence="1 2" key="1">
    <citation type="submission" date="2019-03" db="EMBL/GenBank/DDBJ databases">
        <title>Ramlibacter rhizophilus CCTCC AB2015357, whole genome shotgun sequence.</title>
        <authorList>
            <person name="Zhang X."/>
            <person name="Feng G."/>
            <person name="Zhu H."/>
        </authorList>
    </citation>
    <scope>NUCLEOTIDE SEQUENCE [LARGE SCALE GENOMIC DNA]</scope>
    <source>
        <strain evidence="1 2">CCTCC AB2015357</strain>
    </source>
</reference>
<gene>
    <name evidence="1" type="ORF">EZ242_07125</name>
</gene>
<organism evidence="1 2">
    <name type="scientific">Ramlibacter rhizophilus</name>
    <dbReference type="NCBI Taxonomy" id="1781167"/>
    <lineage>
        <taxon>Bacteria</taxon>
        <taxon>Pseudomonadati</taxon>
        <taxon>Pseudomonadota</taxon>
        <taxon>Betaproteobacteria</taxon>
        <taxon>Burkholderiales</taxon>
        <taxon>Comamonadaceae</taxon>
        <taxon>Ramlibacter</taxon>
    </lineage>
</organism>
<dbReference type="Proteomes" id="UP000297564">
    <property type="component" value="Unassembled WGS sequence"/>
</dbReference>